<evidence type="ECO:0000313" key="2">
    <source>
        <dbReference type="EMBL" id="MCR6483231.1"/>
    </source>
</evidence>
<dbReference type="AlphaFoldDB" id="A0A9X2N9T7"/>
<feature type="region of interest" description="Disordered" evidence="1">
    <location>
        <begin position="1"/>
        <end position="23"/>
    </location>
</feature>
<feature type="compositionally biased region" description="Acidic residues" evidence="1">
    <location>
        <begin position="1"/>
        <end position="11"/>
    </location>
</feature>
<dbReference type="EMBL" id="JAMXQV010000004">
    <property type="protein sequence ID" value="MCR6483231.1"/>
    <property type="molecule type" value="Genomic_DNA"/>
</dbReference>
<evidence type="ECO:0000313" key="3">
    <source>
        <dbReference type="Proteomes" id="UP001144096"/>
    </source>
</evidence>
<evidence type="ECO:0000256" key="1">
    <source>
        <dbReference type="SAM" id="MobiDB-lite"/>
    </source>
</evidence>
<dbReference type="Proteomes" id="UP001144096">
    <property type="component" value="Unassembled WGS sequence"/>
</dbReference>
<dbReference type="InterPro" id="IPR007061">
    <property type="entry name" value="MST-like"/>
</dbReference>
<reference evidence="2" key="1">
    <citation type="submission" date="2022-06" db="EMBL/GenBank/DDBJ databases">
        <title>Amycolatopsis iheyaensis sp. nov., a new species of the genus Amycolatopsis isolated from soil in Iheya island, Japan.</title>
        <authorList>
            <person name="Ngamcharungchit C."/>
            <person name="Kanto H."/>
            <person name="Take A."/>
            <person name="Intra B."/>
            <person name="Matsumoto A."/>
            <person name="Panbangred W."/>
            <person name="Inahashi Y."/>
        </authorList>
    </citation>
    <scope>NUCLEOTIDE SEQUENCE</scope>
    <source>
        <strain evidence="2">OK19-0408</strain>
    </source>
</reference>
<dbReference type="InterPro" id="IPR034660">
    <property type="entry name" value="DinB/YfiT-like"/>
</dbReference>
<accession>A0A9X2N9T7</accession>
<proteinExistence type="predicted"/>
<sequence>MTSVDEQDELDEQGRPEPPVDGDEAATLLGFLDFHRATLAWKCAGLDAAGLRATHPPSTMTLGGLLKHLAYVEDNWFSRVLCAREPRPPFDAVDWAETPDWDWDSAADDTPEELLALWEDAVARSRELTAEALENGGLSRRAERALRDGTTPSLRWILVHMVEEYSRHNGHADLIRESIDGATGE</sequence>
<keyword evidence="3" id="KW-1185">Reference proteome</keyword>
<gene>
    <name evidence="2" type="ORF">M8542_10430</name>
</gene>
<comment type="caution">
    <text evidence="2">The sequence shown here is derived from an EMBL/GenBank/DDBJ whole genome shotgun (WGS) entry which is preliminary data.</text>
</comment>
<dbReference type="Gene3D" id="1.20.120.450">
    <property type="entry name" value="dinb family like domain"/>
    <property type="match status" value="1"/>
</dbReference>
<protein>
    <submittedName>
        <fullName evidence="2">DinB family protein</fullName>
    </submittedName>
</protein>
<organism evidence="2 3">
    <name type="scientific">Amycolatopsis iheyensis</name>
    <dbReference type="NCBI Taxonomy" id="2945988"/>
    <lineage>
        <taxon>Bacteria</taxon>
        <taxon>Bacillati</taxon>
        <taxon>Actinomycetota</taxon>
        <taxon>Actinomycetes</taxon>
        <taxon>Pseudonocardiales</taxon>
        <taxon>Pseudonocardiaceae</taxon>
        <taxon>Amycolatopsis</taxon>
    </lineage>
</organism>
<dbReference type="Pfam" id="PF04978">
    <property type="entry name" value="MST"/>
    <property type="match status" value="1"/>
</dbReference>
<dbReference type="SUPFAM" id="SSF109854">
    <property type="entry name" value="DinB/YfiT-like putative metalloenzymes"/>
    <property type="match status" value="1"/>
</dbReference>
<name>A0A9X2N9T7_9PSEU</name>
<dbReference type="RefSeq" id="WP_257919858.1">
    <property type="nucleotide sequence ID" value="NZ_JAMXQV010000004.1"/>
</dbReference>